<name>A0A2Z4ADD4_9BACT</name>
<gene>
    <name evidence="6 10" type="primary">rplF</name>
    <name evidence="10" type="ORF">DF168_00562</name>
</gene>
<dbReference type="GO" id="GO:0022625">
    <property type="term" value="C:cytosolic large ribosomal subunit"/>
    <property type="evidence" value="ECO:0007669"/>
    <property type="project" value="UniProtKB-UniRule"/>
</dbReference>
<dbReference type="FunFam" id="3.90.930.12:FF:000002">
    <property type="entry name" value="50S ribosomal protein L6"/>
    <property type="match status" value="1"/>
</dbReference>
<dbReference type="Proteomes" id="UP000247465">
    <property type="component" value="Chromosome"/>
</dbReference>
<keyword evidence="4 6" id="KW-0689">Ribosomal protein</keyword>
<evidence type="ECO:0000256" key="3">
    <source>
        <dbReference type="ARBA" id="ARBA00022884"/>
    </source>
</evidence>
<dbReference type="InterPro" id="IPR036789">
    <property type="entry name" value="Ribosomal_uL6-like_a/b-dom_sf"/>
</dbReference>
<dbReference type="SUPFAM" id="SSF56053">
    <property type="entry name" value="Ribosomal protein L6"/>
    <property type="match status" value="2"/>
</dbReference>
<evidence type="ECO:0000259" key="9">
    <source>
        <dbReference type="Pfam" id="PF00347"/>
    </source>
</evidence>
<evidence type="ECO:0000256" key="4">
    <source>
        <dbReference type="ARBA" id="ARBA00022980"/>
    </source>
</evidence>
<protein>
    <recommendedName>
        <fullName evidence="6">Large ribosomal subunit protein uL6</fullName>
    </recommendedName>
</protein>
<proteinExistence type="inferred from homology"/>
<keyword evidence="3 6" id="KW-0694">RNA-binding</keyword>
<evidence type="ECO:0000256" key="2">
    <source>
        <dbReference type="ARBA" id="ARBA00022730"/>
    </source>
</evidence>
<dbReference type="AlphaFoldDB" id="A0A2Z4ADD4"/>
<dbReference type="PANTHER" id="PTHR11655:SF14">
    <property type="entry name" value="LARGE RIBOSOMAL SUBUNIT PROTEIN UL6M"/>
    <property type="match status" value="1"/>
</dbReference>
<dbReference type="InterPro" id="IPR019906">
    <property type="entry name" value="Ribosomal_uL6_bac-type"/>
</dbReference>
<dbReference type="GO" id="GO:0003735">
    <property type="term" value="F:structural constituent of ribosome"/>
    <property type="evidence" value="ECO:0007669"/>
    <property type="project" value="UniProtKB-UniRule"/>
</dbReference>
<organism evidence="10 11">
    <name type="scientific">Candidatus Moanibacter tarae</name>
    <dbReference type="NCBI Taxonomy" id="2200854"/>
    <lineage>
        <taxon>Bacteria</taxon>
        <taxon>Pseudomonadati</taxon>
        <taxon>Verrucomicrobiota</taxon>
        <taxon>Opitutia</taxon>
        <taxon>Puniceicoccales</taxon>
        <taxon>Puniceicoccales incertae sedis</taxon>
        <taxon>Candidatus Moanibacter</taxon>
    </lineage>
</organism>
<keyword evidence="2 6" id="KW-0699">rRNA-binding</keyword>
<feature type="domain" description="Large ribosomal subunit protein uL6 alpha-beta" evidence="9">
    <location>
        <begin position="91"/>
        <end position="163"/>
    </location>
</feature>
<evidence type="ECO:0000256" key="6">
    <source>
        <dbReference type="HAMAP-Rule" id="MF_01365"/>
    </source>
</evidence>
<comment type="function">
    <text evidence="6 8">This protein binds to the 23S rRNA, and is important in its secondary structure. It is located near the subunit interface in the base of the L7/L12 stalk, and near the tRNA binding site of the peptidyltransferase center.</text>
</comment>
<dbReference type="PANTHER" id="PTHR11655">
    <property type="entry name" value="60S/50S RIBOSOMAL PROTEIN L6/L9"/>
    <property type="match status" value="1"/>
</dbReference>
<dbReference type="HAMAP" id="MF_01365_B">
    <property type="entry name" value="Ribosomal_uL6_B"/>
    <property type="match status" value="1"/>
</dbReference>
<dbReference type="PIRSF" id="PIRSF002162">
    <property type="entry name" value="Ribosomal_L6"/>
    <property type="match status" value="1"/>
</dbReference>
<evidence type="ECO:0000256" key="8">
    <source>
        <dbReference type="RuleBase" id="RU003870"/>
    </source>
</evidence>
<dbReference type="Pfam" id="PF00347">
    <property type="entry name" value="Ribosomal_L6"/>
    <property type="match status" value="2"/>
</dbReference>
<evidence type="ECO:0000256" key="5">
    <source>
        <dbReference type="ARBA" id="ARBA00023274"/>
    </source>
</evidence>
<keyword evidence="5 6" id="KW-0687">Ribonucleoprotein</keyword>
<dbReference type="KEGG" id="mtar:DF168_00562"/>
<dbReference type="Gene3D" id="3.90.930.12">
    <property type="entry name" value="Ribosomal protein L6, alpha-beta domain"/>
    <property type="match status" value="2"/>
</dbReference>
<evidence type="ECO:0000256" key="1">
    <source>
        <dbReference type="ARBA" id="ARBA00009356"/>
    </source>
</evidence>
<reference evidence="10 11" key="1">
    <citation type="submission" date="2018-06" db="EMBL/GenBank/DDBJ databases">
        <title>Draft Genome Sequence of a Novel Marine Bacterium Related to the Verrucomicrobia.</title>
        <authorList>
            <person name="Vosseberg J."/>
            <person name="Martijn J."/>
            <person name="Ettema T.J.G."/>
        </authorList>
    </citation>
    <scope>NUCLEOTIDE SEQUENCE [LARGE SCALE GENOMIC DNA]</scope>
    <source>
        <strain evidence="10">TARA_B100001123</strain>
    </source>
</reference>
<evidence type="ECO:0000313" key="11">
    <source>
        <dbReference type="Proteomes" id="UP000247465"/>
    </source>
</evidence>
<evidence type="ECO:0000256" key="7">
    <source>
        <dbReference type="RuleBase" id="RU003869"/>
    </source>
</evidence>
<dbReference type="InterPro" id="IPR020040">
    <property type="entry name" value="Ribosomal_uL6_a/b-dom"/>
</dbReference>
<evidence type="ECO:0000313" key="10">
    <source>
        <dbReference type="EMBL" id="AWT59375.1"/>
    </source>
</evidence>
<dbReference type="GO" id="GO:0019843">
    <property type="term" value="F:rRNA binding"/>
    <property type="evidence" value="ECO:0007669"/>
    <property type="project" value="UniProtKB-UniRule"/>
</dbReference>
<dbReference type="PRINTS" id="PR00059">
    <property type="entry name" value="RIBOSOMALL6"/>
</dbReference>
<accession>A0A2Z4ADD4</accession>
<dbReference type="FunFam" id="3.90.930.12:FF:000001">
    <property type="entry name" value="50S ribosomal protein L6"/>
    <property type="match status" value="1"/>
</dbReference>
<comment type="subunit">
    <text evidence="6">Part of the 50S ribosomal subunit.</text>
</comment>
<feature type="domain" description="Large ribosomal subunit protein uL6 alpha-beta" evidence="9">
    <location>
        <begin position="11"/>
        <end position="82"/>
    </location>
</feature>
<dbReference type="InterPro" id="IPR000702">
    <property type="entry name" value="Ribosomal_uL6-like"/>
</dbReference>
<dbReference type="GO" id="GO:0002181">
    <property type="term" value="P:cytoplasmic translation"/>
    <property type="evidence" value="ECO:0007669"/>
    <property type="project" value="TreeGrafter"/>
</dbReference>
<dbReference type="EMBL" id="CP029803">
    <property type="protein sequence ID" value="AWT59375.1"/>
    <property type="molecule type" value="Genomic_DNA"/>
</dbReference>
<dbReference type="NCBIfam" id="TIGR03654">
    <property type="entry name" value="L6_bact"/>
    <property type="match status" value="1"/>
</dbReference>
<comment type="similarity">
    <text evidence="1 6 7">Belongs to the universal ribosomal protein uL6 family.</text>
</comment>
<sequence>MSRIGKQPVPIPDTVTVQAENARVEIKGPKGTLKKQFSQAVQIEVGEGQVMVRSTEESRFANAMTGTTRSIVANMIQGVTEGFDKDLQIEGVGFRAALQGQTLDLSLGYSHPIQYAIPEGIEITVEDNTLIKVEGMDKQLVGEVTAQIKRFYPVEPYKGKGVRIVGEYVRRKEGKKAT</sequence>